<dbReference type="EMBL" id="UOEJ01000212">
    <property type="protein sequence ID" value="VAW05481.1"/>
    <property type="molecule type" value="Genomic_DNA"/>
</dbReference>
<organism evidence="1">
    <name type="scientific">hydrothermal vent metagenome</name>
    <dbReference type="NCBI Taxonomy" id="652676"/>
    <lineage>
        <taxon>unclassified sequences</taxon>
        <taxon>metagenomes</taxon>
        <taxon>ecological metagenomes</taxon>
    </lineage>
</organism>
<accession>A0A3B0SGY9</accession>
<evidence type="ECO:0000313" key="1">
    <source>
        <dbReference type="EMBL" id="VAW05481.1"/>
    </source>
</evidence>
<reference evidence="1" key="1">
    <citation type="submission" date="2018-06" db="EMBL/GenBank/DDBJ databases">
        <authorList>
            <person name="Zhirakovskaya E."/>
        </authorList>
    </citation>
    <scope>NUCLEOTIDE SEQUENCE</scope>
</reference>
<gene>
    <name evidence="1" type="ORF">MNBD_ALPHA01-2196</name>
</gene>
<dbReference type="AlphaFoldDB" id="A0A3B0SGY9"/>
<proteinExistence type="predicted"/>
<protein>
    <submittedName>
        <fullName evidence="1">Uncharacterized protein</fullName>
    </submittedName>
</protein>
<name>A0A3B0SGY9_9ZZZZ</name>
<sequence length="303" mass="35055">MSRILATLFIFYLFIPVGLAGEKPEYQPQAGYTTDLLKEPIYSETQIVIRATKMNNWLNEHYEKLTLGQIKNVREDLYYMISSYAKNLYTAKKRILPDQPDIMLDILLSWADRLGIYGGTEVFTQIRTTSFSDSTRKTKLPDFLTLDMENDLIKVTAKADGWHFKIPYYFMIFEAKQFAATNGMQTQMIVISTGASKDNSEAGRSQSTIMLIYSPEAELTDFSEYWQKVFEIKAHSEEKKIVIGKEKSLYTYDKKLKLHKELISWQEPKGSFAVAYLGIDGTYQWNRPHFLDFLGALKVDQEK</sequence>